<dbReference type="WBParaSite" id="nRc.2.0.1.t31219-RA">
    <property type="protein sequence ID" value="nRc.2.0.1.t31219-RA"/>
    <property type="gene ID" value="nRc.2.0.1.g31219"/>
</dbReference>
<keyword evidence="1" id="KW-1185">Reference proteome</keyword>
<proteinExistence type="predicted"/>
<name>A0A915JYR9_ROMCU</name>
<accession>A0A915JYR9</accession>
<evidence type="ECO:0000313" key="1">
    <source>
        <dbReference type="Proteomes" id="UP000887565"/>
    </source>
</evidence>
<sequence length="115" mass="13267">IDENFRDKPLNPNLVNENKHLVIERASSGSIKTWMVFSRCFHQKGIHAPAQREKNLLRHHTKQHSQTGCLYCNGNFTDQKSLLVKKHCQQCLAVKPDQNAPMELEEKSEDYGQPI</sequence>
<evidence type="ECO:0000313" key="2">
    <source>
        <dbReference type="WBParaSite" id="nRc.2.0.1.t31219-RA"/>
    </source>
</evidence>
<protein>
    <submittedName>
        <fullName evidence="2">Uncharacterized protein</fullName>
    </submittedName>
</protein>
<reference evidence="2" key="1">
    <citation type="submission" date="2022-11" db="UniProtKB">
        <authorList>
            <consortium name="WormBaseParasite"/>
        </authorList>
    </citation>
    <scope>IDENTIFICATION</scope>
</reference>
<dbReference type="Proteomes" id="UP000887565">
    <property type="component" value="Unplaced"/>
</dbReference>
<organism evidence="1 2">
    <name type="scientific">Romanomermis culicivorax</name>
    <name type="common">Nematode worm</name>
    <dbReference type="NCBI Taxonomy" id="13658"/>
    <lineage>
        <taxon>Eukaryota</taxon>
        <taxon>Metazoa</taxon>
        <taxon>Ecdysozoa</taxon>
        <taxon>Nematoda</taxon>
        <taxon>Enoplea</taxon>
        <taxon>Dorylaimia</taxon>
        <taxon>Mermithida</taxon>
        <taxon>Mermithoidea</taxon>
        <taxon>Mermithidae</taxon>
        <taxon>Romanomermis</taxon>
    </lineage>
</organism>
<dbReference type="AlphaFoldDB" id="A0A915JYR9"/>